<evidence type="ECO:0000313" key="4">
    <source>
        <dbReference type="Proteomes" id="UP000521017"/>
    </source>
</evidence>
<dbReference type="RefSeq" id="WP_184625454.1">
    <property type="nucleotide sequence ID" value="NZ_JACHCC010000006.1"/>
</dbReference>
<feature type="signal peptide" evidence="1">
    <location>
        <begin position="1"/>
        <end position="22"/>
    </location>
</feature>
<reference evidence="3 4" key="1">
    <citation type="submission" date="2020-08" db="EMBL/GenBank/DDBJ databases">
        <title>Genomic Encyclopedia of Type Strains, Phase IV (KMG-V): Genome sequencing to study the core and pangenomes of soil and plant-associated prokaryotes.</title>
        <authorList>
            <person name="Whitman W."/>
        </authorList>
    </citation>
    <scope>NUCLEOTIDE SEQUENCE [LARGE SCALE GENOMIC DNA]</scope>
    <source>
        <strain evidence="3 4">M2T3</strain>
    </source>
</reference>
<evidence type="ECO:0000256" key="1">
    <source>
        <dbReference type="SAM" id="SignalP"/>
    </source>
</evidence>
<feature type="domain" description="DUF6089" evidence="2">
    <location>
        <begin position="7"/>
        <end position="255"/>
    </location>
</feature>
<evidence type="ECO:0000259" key="2">
    <source>
        <dbReference type="Pfam" id="PF19573"/>
    </source>
</evidence>
<proteinExistence type="predicted"/>
<gene>
    <name evidence="3" type="ORF">HDF25_002706</name>
</gene>
<comment type="caution">
    <text evidence="3">The sequence shown here is derived from an EMBL/GenBank/DDBJ whole genome shotgun (WGS) entry which is preliminary data.</text>
</comment>
<dbReference type="Proteomes" id="UP000521017">
    <property type="component" value="Unassembled WGS sequence"/>
</dbReference>
<dbReference type="Gene3D" id="2.40.160.20">
    <property type="match status" value="1"/>
</dbReference>
<dbReference type="EMBL" id="JACHCC010000006">
    <property type="protein sequence ID" value="MBB6500558.1"/>
    <property type="molecule type" value="Genomic_DNA"/>
</dbReference>
<dbReference type="AlphaFoldDB" id="A0A7X0J480"/>
<dbReference type="InterPro" id="IPR045743">
    <property type="entry name" value="DUF6089"/>
</dbReference>
<dbReference type="InterPro" id="IPR011250">
    <property type="entry name" value="OMP/PagP_B-barrel"/>
</dbReference>
<name>A0A7X0J480_9SPHI</name>
<sequence>MRYKEIVFSVILGCFLSTAAHAQIIEIGANAGAAGYIGDLNPKDLFKPSGVAFGVFVKDNLDPYWAIGIHYNYGHVEANDANSDDASLRARNLNFSTSLNELSVQVDFNFLEYFAGGGTKKFTPYMFAGVGGVLFNPKARYDGVEYELRYYQTEGKKYKNYAVSIPYGVGMKYRIGERLAVFTQLGYRTAKTDYLDDVGDKYPLVSALGKNGFNLSDPSGQNFPPGSQRGNYVKNDTYFFVHVGLSYTFTSDKCYKF</sequence>
<accession>A0A7X0J480</accession>
<dbReference type="SUPFAM" id="SSF56925">
    <property type="entry name" value="OMPA-like"/>
    <property type="match status" value="1"/>
</dbReference>
<feature type="chain" id="PRO_5031372463" description="DUF6089 domain-containing protein" evidence="1">
    <location>
        <begin position="23"/>
        <end position="257"/>
    </location>
</feature>
<dbReference type="Pfam" id="PF19573">
    <property type="entry name" value="DUF6089"/>
    <property type="match status" value="1"/>
</dbReference>
<organism evidence="3 4">
    <name type="scientific">Pedobacter cryoconitis</name>
    <dbReference type="NCBI Taxonomy" id="188932"/>
    <lineage>
        <taxon>Bacteria</taxon>
        <taxon>Pseudomonadati</taxon>
        <taxon>Bacteroidota</taxon>
        <taxon>Sphingobacteriia</taxon>
        <taxon>Sphingobacteriales</taxon>
        <taxon>Sphingobacteriaceae</taxon>
        <taxon>Pedobacter</taxon>
    </lineage>
</organism>
<keyword evidence="1" id="KW-0732">Signal</keyword>
<protein>
    <recommendedName>
        <fullName evidence="2">DUF6089 domain-containing protein</fullName>
    </recommendedName>
</protein>
<evidence type="ECO:0000313" key="3">
    <source>
        <dbReference type="EMBL" id="MBB6500558.1"/>
    </source>
</evidence>